<feature type="region of interest" description="Disordered" evidence="1">
    <location>
        <begin position="222"/>
        <end position="253"/>
    </location>
</feature>
<evidence type="ECO:0000313" key="3">
    <source>
        <dbReference type="EMBL" id="SCL62554.1"/>
    </source>
</evidence>
<gene>
    <name evidence="3" type="ORF">GA0070603_3425</name>
</gene>
<dbReference type="InterPro" id="IPR024072">
    <property type="entry name" value="DHFR-like_dom_sf"/>
</dbReference>
<dbReference type="Pfam" id="PF01872">
    <property type="entry name" value="RibD_C"/>
    <property type="match status" value="1"/>
</dbReference>
<dbReference type="STRING" id="47854.GA0070603_3425"/>
<keyword evidence="4" id="KW-1185">Reference proteome</keyword>
<feature type="domain" description="Bacterial bifunctional deaminase-reductase C-terminal" evidence="2">
    <location>
        <begin position="15"/>
        <end position="199"/>
    </location>
</feature>
<sequence length="253" mass="26718">MSYAGRDSPPRMGEVTSQMSVSLDGYVAAPGQSRQDPLGRGGLRLHEWLFASESWRERHGLAGGDRNVDAEVVDEVTAGVGAYVMGRRMFGGGEGGWDLDWTGWWGDEPPWRVPVFVLTHHPREPLVMRGGTEFHFVTDGIEAALARARAAAGDLDVAVAGGGGTVRQYLAAGLLDSLWLHVVPIVLGGGTPLFDGPVDAVWEPVKVVPAPTVTHIHYRVRTAGPGTDATASTSPPTEAAPPARAEAQDGSPG</sequence>
<name>A0A1C6V900_9ACTN</name>
<evidence type="ECO:0000313" key="4">
    <source>
        <dbReference type="Proteomes" id="UP000198605"/>
    </source>
</evidence>
<protein>
    <submittedName>
        <fullName evidence="3">RibD C-terminal domain-containing protein</fullName>
    </submittedName>
</protein>
<dbReference type="Proteomes" id="UP000198605">
    <property type="component" value="Unassembled WGS sequence"/>
</dbReference>
<dbReference type="InterPro" id="IPR050765">
    <property type="entry name" value="Riboflavin_Biosynth_HTPR"/>
</dbReference>
<dbReference type="GO" id="GO:0008703">
    <property type="term" value="F:5-amino-6-(5-phosphoribosylamino)uracil reductase activity"/>
    <property type="evidence" value="ECO:0007669"/>
    <property type="project" value="InterPro"/>
</dbReference>
<accession>A0A1C6V900</accession>
<dbReference type="GO" id="GO:0009231">
    <property type="term" value="P:riboflavin biosynthetic process"/>
    <property type="evidence" value="ECO:0007669"/>
    <property type="project" value="InterPro"/>
</dbReference>
<proteinExistence type="predicted"/>
<dbReference type="SUPFAM" id="SSF53597">
    <property type="entry name" value="Dihydrofolate reductase-like"/>
    <property type="match status" value="1"/>
</dbReference>
<dbReference type="PANTHER" id="PTHR38011:SF12">
    <property type="entry name" value="BIFUNCTIONAL DEAMINASE-REDUCTASE DOMAIN PROTEIN"/>
    <property type="match status" value="1"/>
</dbReference>
<dbReference type="PANTHER" id="PTHR38011">
    <property type="entry name" value="DIHYDROFOLATE REDUCTASE FAMILY PROTEIN (AFU_ORTHOLOGUE AFUA_8G06820)"/>
    <property type="match status" value="1"/>
</dbReference>
<organism evidence="3 4">
    <name type="scientific">Micromonospora chersina</name>
    <dbReference type="NCBI Taxonomy" id="47854"/>
    <lineage>
        <taxon>Bacteria</taxon>
        <taxon>Bacillati</taxon>
        <taxon>Actinomycetota</taxon>
        <taxon>Actinomycetes</taxon>
        <taxon>Micromonosporales</taxon>
        <taxon>Micromonosporaceae</taxon>
        <taxon>Micromonospora</taxon>
    </lineage>
</organism>
<dbReference type="Gene3D" id="3.40.430.10">
    <property type="entry name" value="Dihydrofolate Reductase, subunit A"/>
    <property type="match status" value="1"/>
</dbReference>
<dbReference type="AlphaFoldDB" id="A0A1C6V900"/>
<feature type="compositionally biased region" description="Low complexity" evidence="1">
    <location>
        <begin position="227"/>
        <end position="245"/>
    </location>
</feature>
<dbReference type="InterPro" id="IPR002734">
    <property type="entry name" value="RibDG_C"/>
</dbReference>
<dbReference type="EMBL" id="FMIB01000002">
    <property type="protein sequence ID" value="SCL62554.1"/>
    <property type="molecule type" value="Genomic_DNA"/>
</dbReference>
<evidence type="ECO:0000256" key="1">
    <source>
        <dbReference type="SAM" id="MobiDB-lite"/>
    </source>
</evidence>
<reference evidence="4" key="1">
    <citation type="submission" date="2016-06" db="EMBL/GenBank/DDBJ databases">
        <authorList>
            <person name="Varghese N."/>
            <person name="Submissions Spin"/>
        </authorList>
    </citation>
    <scope>NUCLEOTIDE SEQUENCE [LARGE SCALE GENOMIC DNA]</scope>
    <source>
        <strain evidence="4">DSM 44151</strain>
    </source>
</reference>
<evidence type="ECO:0000259" key="2">
    <source>
        <dbReference type="Pfam" id="PF01872"/>
    </source>
</evidence>